<accession>A0A6A3LU80</accession>
<evidence type="ECO:0000313" key="6">
    <source>
        <dbReference type="EMBL" id="KAE9023191.1"/>
    </source>
</evidence>
<feature type="signal peptide" evidence="5">
    <location>
        <begin position="1"/>
        <end position="23"/>
    </location>
</feature>
<evidence type="ECO:0000256" key="5">
    <source>
        <dbReference type="RuleBase" id="RU367124"/>
    </source>
</evidence>
<dbReference type="Proteomes" id="UP000429607">
    <property type="component" value="Unassembled WGS sequence"/>
</dbReference>
<evidence type="ECO:0000256" key="2">
    <source>
        <dbReference type="ARBA" id="ARBA00010400"/>
    </source>
</evidence>
<dbReference type="EMBL" id="QXFV01000865">
    <property type="protein sequence ID" value="KAE9023191.1"/>
    <property type="molecule type" value="Genomic_DNA"/>
</dbReference>
<evidence type="ECO:0000313" key="7">
    <source>
        <dbReference type="Proteomes" id="UP000429607"/>
    </source>
</evidence>
<comment type="similarity">
    <text evidence="2 5">Belongs to the RxLR effector family.</text>
</comment>
<dbReference type="PROSITE" id="PS51257">
    <property type="entry name" value="PROKAR_LIPOPROTEIN"/>
    <property type="match status" value="1"/>
</dbReference>
<dbReference type="InterPro" id="IPR031825">
    <property type="entry name" value="RXLR"/>
</dbReference>
<evidence type="ECO:0000256" key="3">
    <source>
        <dbReference type="ARBA" id="ARBA00022525"/>
    </source>
</evidence>
<dbReference type="AlphaFoldDB" id="A0A6A3LU80"/>
<keyword evidence="4 5" id="KW-0732">Signal</keyword>
<protein>
    <recommendedName>
        <fullName evidence="5">RxLR effector protein</fullName>
    </recommendedName>
</protein>
<comment type="domain">
    <text evidence="5">The RxLR-dEER motif acts to carry the protein into the host cell cytoplasm through binding to cell surface phosphatidylinositol-3-phosphate.</text>
</comment>
<proteinExistence type="inferred from homology"/>
<comment type="caution">
    <text evidence="6">The sequence shown here is derived from an EMBL/GenBank/DDBJ whole genome shotgun (WGS) entry which is preliminary data.</text>
</comment>
<gene>
    <name evidence="6" type="ORF">PR001_g12974</name>
</gene>
<dbReference type="Pfam" id="PF16810">
    <property type="entry name" value="RXLR"/>
    <property type="match status" value="1"/>
</dbReference>
<feature type="chain" id="PRO_5041013879" description="RxLR effector protein" evidence="5">
    <location>
        <begin position="24"/>
        <end position="220"/>
    </location>
</feature>
<name>A0A6A3LU80_9STRA</name>
<reference evidence="6 7" key="1">
    <citation type="submission" date="2018-09" db="EMBL/GenBank/DDBJ databases">
        <title>Genomic investigation of the strawberry pathogen Phytophthora fragariae indicates pathogenicity is determined by transcriptional variation in three key races.</title>
        <authorList>
            <person name="Adams T.M."/>
            <person name="Armitage A.D."/>
            <person name="Sobczyk M.K."/>
            <person name="Bates H.J."/>
            <person name="Dunwell J.M."/>
            <person name="Nellist C.F."/>
            <person name="Harrison R.J."/>
        </authorList>
    </citation>
    <scope>NUCLEOTIDE SEQUENCE [LARGE SCALE GENOMIC DNA]</scope>
    <source>
        <strain evidence="6 7">SCRP249</strain>
    </source>
</reference>
<sequence>MRPKSIVLLIAAALLACVDSASSATASKSTTVALPHSFAENQEIISAKRFLRTSKAANEDDEERAGIEAITGVTKAGASKVVDTTKLNSWLLRNKDGVQVLSKLKLGDDIASALENKKLDTLSKYITMYNEKHPTSKISLIRTLTAHYGDDVLAKALVSAQKNANTEALASQLRTKQLAAWLKNDKSVVDVFKLLNLGDDGYLALTSRKLEVLEDYRQRR</sequence>
<organism evidence="6 7">
    <name type="scientific">Phytophthora rubi</name>
    <dbReference type="NCBI Taxonomy" id="129364"/>
    <lineage>
        <taxon>Eukaryota</taxon>
        <taxon>Sar</taxon>
        <taxon>Stramenopiles</taxon>
        <taxon>Oomycota</taxon>
        <taxon>Peronosporomycetes</taxon>
        <taxon>Peronosporales</taxon>
        <taxon>Peronosporaceae</taxon>
        <taxon>Phytophthora</taxon>
    </lineage>
</organism>
<evidence type="ECO:0000256" key="4">
    <source>
        <dbReference type="ARBA" id="ARBA00022729"/>
    </source>
</evidence>
<evidence type="ECO:0000256" key="1">
    <source>
        <dbReference type="ARBA" id="ARBA00004613"/>
    </source>
</evidence>
<dbReference type="GO" id="GO:0005576">
    <property type="term" value="C:extracellular region"/>
    <property type="evidence" value="ECO:0007669"/>
    <property type="project" value="UniProtKB-SubCell"/>
</dbReference>
<comment type="function">
    <text evidence="5">Effector that suppresses plant defense responses during pathogen infection.</text>
</comment>
<keyword evidence="3 5" id="KW-0964">Secreted</keyword>
<comment type="subcellular location">
    <subcellularLocation>
        <location evidence="1 5">Secreted</location>
    </subcellularLocation>
</comment>